<dbReference type="SMART" id="SM00252">
    <property type="entry name" value="SH2"/>
    <property type="match status" value="1"/>
</dbReference>
<dbReference type="InterPro" id="IPR051484">
    <property type="entry name" value="Tensin_PTEN_phosphatase"/>
</dbReference>
<dbReference type="SUPFAM" id="SSF52799">
    <property type="entry name" value="(Phosphotyrosine protein) phosphatases II"/>
    <property type="match status" value="1"/>
</dbReference>
<dbReference type="PROSITE" id="PS51181">
    <property type="entry name" value="PPASE_TENSIN"/>
    <property type="match status" value="1"/>
</dbReference>
<keyword evidence="6" id="KW-0965">Cell junction</keyword>
<dbReference type="InterPro" id="IPR036860">
    <property type="entry name" value="SH2_dom_sf"/>
</dbReference>
<dbReference type="Gene3D" id="3.90.190.10">
    <property type="entry name" value="Protein tyrosine phosphatase superfamily"/>
    <property type="match status" value="1"/>
</dbReference>
<gene>
    <name evidence="13" type="primary">TNS1</name>
</gene>
<dbReference type="Gene3D" id="2.30.29.30">
    <property type="entry name" value="Pleckstrin-homology domain (PH domain)/Phosphotyrosine-binding domain (PTB)"/>
    <property type="match status" value="1"/>
</dbReference>
<dbReference type="InterPro" id="IPR035892">
    <property type="entry name" value="C2_domain_sf"/>
</dbReference>
<dbReference type="SMART" id="SM00404">
    <property type="entry name" value="PTPc_motif"/>
    <property type="match status" value="1"/>
</dbReference>
<dbReference type="InterPro" id="IPR029023">
    <property type="entry name" value="Tensin_phosphatase"/>
</dbReference>
<keyword evidence="4" id="KW-0378">Hydrolase</keyword>
<dbReference type="InterPro" id="IPR011993">
    <property type="entry name" value="PH-like_dom_sf"/>
</dbReference>
<keyword evidence="14" id="KW-1185">Reference proteome</keyword>
<dbReference type="SUPFAM" id="SSF55550">
    <property type="entry name" value="SH2 domain"/>
    <property type="match status" value="1"/>
</dbReference>
<dbReference type="FunFam" id="3.30.505.10:FF:000002">
    <property type="entry name" value="Tensin 1"/>
    <property type="match status" value="1"/>
</dbReference>
<evidence type="ECO:0000256" key="8">
    <source>
        <dbReference type="PROSITE-ProRule" id="PRU00191"/>
    </source>
</evidence>
<dbReference type="PROSITE" id="PS51182">
    <property type="entry name" value="C2_TENSIN"/>
    <property type="match status" value="1"/>
</dbReference>
<dbReference type="Gene3D" id="2.60.40.1110">
    <property type="match status" value="1"/>
</dbReference>
<dbReference type="CDD" id="cd09927">
    <property type="entry name" value="SH2_Tensin_like"/>
    <property type="match status" value="1"/>
</dbReference>
<dbReference type="GO" id="GO:0004721">
    <property type="term" value="F:phosphoprotein phosphatase activity"/>
    <property type="evidence" value="ECO:0007669"/>
    <property type="project" value="UniProtKB-KW"/>
</dbReference>
<organism evidence="13 14">
    <name type="scientific">Lates calcarifer</name>
    <name type="common">Barramundi</name>
    <name type="synonym">Holocentrus calcarifer</name>
    <dbReference type="NCBI Taxonomy" id="8187"/>
    <lineage>
        <taxon>Eukaryota</taxon>
        <taxon>Metazoa</taxon>
        <taxon>Chordata</taxon>
        <taxon>Craniata</taxon>
        <taxon>Vertebrata</taxon>
        <taxon>Euteleostomi</taxon>
        <taxon>Actinopterygii</taxon>
        <taxon>Neopterygii</taxon>
        <taxon>Teleostei</taxon>
        <taxon>Neoteleostei</taxon>
        <taxon>Acanthomorphata</taxon>
        <taxon>Carangaria</taxon>
        <taxon>Carangaria incertae sedis</taxon>
        <taxon>Centropomidae</taxon>
        <taxon>Lates</taxon>
    </lineage>
</organism>
<dbReference type="InterPro" id="IPR029021">
    <property type="entry name" value="Prot-tyrosine_phosphatase-like"/>
</dbReference>
<dbReference type="InterPro" id="IPR006020">
    <property type="entry name" value="PTB/PI_dom"/>
</dbReference>
<feature type="domain" description="SH2" evidence="10">
    <location>
        <begin position="1089"/>
        <end position="1197"/>
    </location>
</feature>
<dbReference type="Pfam" id="PF00017">
    <property type="entry name" value="SH2"/>
    <property type="match status" value="1"/>
</dbReference>
<evidence type="ECO:0000256" key="7">
    <source>
        <dbReference type="ARBA" id="ARBA00022999"/>
    </source>
</evidence>
<evidence type="ECO:0000313" key="13">
    <source>
        <dbReference type="Ensembl" id="ENSLCAP00010048279.1"/>
    </source>
</evidence>
<dbReference type="Proteomes" id="UP000314980">
    <property type="component" value="Unassembled WGS sequence"/>
</dbReference>
<feature type="region of interest" description="Disordered" evidence="9">
    <location>
        <begin position="866"/>
        <end position="1022"/>
    </location>
</feature>
<evidence type="ECO:0000256" key="4">
    <source>
        <dbReference type="ARBA" id="ARBA00022801"/>
    </source>
</evidence>
<dbReference type="FunFam" id="2.60.40.1110:FF:000002">
    <property type="entry name" value="tensin-1 isoform X2"/>
    <property type="match status" value="1"/>
</dbReference>
<protein>
    <submittedName>
        <fullName evidence="13">Tensin 1</fullName>
    </submittedName>
</protein>
<evidence type="ECO:0000256" key="9">
    <source>
        <dbReference type="SAM" id="MobiDB-lite"/>
    </source>
</evidence>
<dbReference type="Gene3D" id="3.30.505.10">
    <property type="entry name" value="SH2 domain"/>
    <property type="match status" value="1"/>
</dbReference>
<feature type="compositionally biased region" description="Polar residues" evidence="9">
    <location>
        <begin position="892"/>
        <end position="942"/>
    </location>
</feature>
<dbReference type="GO" id="GO:0005925">
    <property type="term" value="C:focal adhesion"/>
    <property type="evidence" value="ECO:0007669"/>
    <property type="project" value="UniProtKB-SubCell"/>
</dbReference>
<feature type="region of interest" description="Disordered" evidence="9">
    <location>
        <begin position="814"/>
        <end position="845"/>
    </location>
</feature>
<feature type="compositionally biased region" description="Polar residues" evidence="9">
    <location>
        <begin position="733"/>
        <end position="779"/>
    </location>
</feature>
<dbReference type="Pfam" id="PF08416">
    <property type="entry name" value="PTB"/>
    <property type="match status" value="1"/>
</dbReference>
<reference evidence="13" key="3">
    <citation type="submission" date="2025-09" db="UniProtKB">
        <authorList>
            <consortium name="Ensembl"/>
        </authorList>
    </citation>
    <scope>IDENTIFICATION</scope>
</reference>
<feature type="region of interest" description="Disordered" evidence="9">
    <location>
        <begin position="733"/>
        <end position="793"/>
    </location>
</feature>
<dbReference type="SMART" id="SM00462">
    <property type="entry name" value="PTB"/>
    <property type="match status" value="1"/>
</dbReference>
<dbReference type="GeneTree" id="ENSGT00940000155400"/>
<reference evidence="14" key="1">
    <citation type="submission" date="2015-09" db="EMBL/GenBank/DDBJ databases">
        <authorList>
            <person name="Sai Rama Sridatta P."/>
        </authorList>
    </citation>
    <scope>NUCLEOTIDE SEQUENCE [LARGE SCALE GENOMIC DNA]</scope>
</reference>
<evidence type="ECO:0000256" key="5">
    <source>
        <dbReference type="ARBA" id="ARBA00022912"/>
    </source>
</evidence>
<comment type="subcellular location">
    <subcellularLocation>
        <location evidence="1">Cell junction</location>
        <location evidence="1">Focal adhesion</location>
    </subcellularLocation>
</comment>
<dbReference type="InterPro" id="IPR035012">
    <property type="entry name" value="Tensin-like_SH2"/>
</dbReference>
<proteinExistence type="inferred from homology"/>
<feature type="region of interest" description="Disordered" evidence="9">
    <location>
        <begin position="424"/>
        <end position="444"/>
    </location>
</feature>
<dbReference type="SMART" id="SM01326">
    <property type="entry name" value="PTEN_C2"/>
    <property type="match status" value="1"/>
</dbReference>
<dbReference type="FunFam" id="3.90.190.10:FF:000010">
    <property type="entry name" value="tensin-1 isoform X2"/>
    <property type="match status" value="1"/>
</dbReference>
<evidence type="ECO:0000259" key="11">
    <source>
        <dbReference type="PROSITE" id="PS51181"/>
    </source>
</evidence>
<dbReference type="InterPro" id="IPR000980">
    <property type="entry name" value="SH2"/>
</dbReference>
<dbReference type="PANTHER" id="PTHR45734:SF3">
    <property type="entry name" value="TENSIN-1"/>
    <property type="match status" value="1"/>
</dbReference>
<evidence type="ECO:0000256" key="1">
    <source>
        <dbReference type="ARBA" id="ARBA00004246"/>
    </source>
</evidence>
<dbReference type="PROSITE" id="PS50001">
    <property type="entry name" value="SH2"/>
    <property type="match status" value="1"/>
</dbReference>
<evidence type="ECO:0000256" key="3">
    <source>
        <dbReference type="ARBA" id="ARBA00022553"/>
    </source>
</evidence>
<reference evidence="13" key="2">
    <citation type="submission" date="2025-08" db="UniProtKB">
        <authorList>
            <consortium name="Ensembl"/>
        </authorList>
    </citation>
    <scope>IDENTIFICATION</scope>
</reference>
<keyword evidence="7 8" id="KW-0727">SH2 domain</keyword>
<evidence type="ECO:0000256" key="2">
    <source>
        <dbReference type="ARBA" id="ARBA00007881"/>
    </source>
</evidence>
<keyword evidence="3" id="KW-0597">Phosphoprotein</keyword>
<evidence type="ECO:0000259" key="12">
    <source>
        <dbReference type="PROSITE" id="PS51182"/>
    </source>
</evidence>
<dbReference type="InterPro" id="IPR033929">
    <property type="entry name" value="Tensin_PTB"/>
</dbReference>
<comment type="similarity">
    <text evidence="2">Belongs to the PTEN phosphatase protein family.</text>
</comment>
<dbReference type="Ensembl" id="ENSLCAT00010049477.1">
    <property type="protein sequence ID" value="ENSLCAP00010048279.1"/>
    <property type="gene ID" value="ENSLCAG00010022355.1"/>
</dbReference>
<dbReference type="SUPFAM" id="SSF50729">
    <property type="entry name" value="PH domain-like"/>
    <property type="match status" value="1"/>
</dbReference>
<dbReference type="Pfam" id="PF10409">
    <property type="entry name" value="PTEN_C2"/>
    <property type="match status" value="1"/>
</dbReference>
<feature type="domain" description="Phosphatase tensin-type" evidence="11">
    <location>
        <begin position="13"/>
        <end position="185"/>
    </location>
</feature>
<feature type="compositionally biased region" description="Low complexity" evidence="9">
    <location>
        <begin position="780"/>
        <end position="793"/>
    </location>
</feature>
<feature type="region of interest" description="Disordered" evidence="9">
    <location>
        <begin position="596"/>
        <end position="616"/>
    </location>
</feature>
<dbReference type="PANTHER" id="PTHR45734">
    <property type="entry name" value="TENSIN"/>
    <property type="match status" value="1"/>
</dbReference>
<keyword evidence="5" id="KW-0904">Protein phosphatase</keyword>
<feature type="domain" description="C2 tensin-type" evidence="12">
    <location>
        <begin position="190"/>
        <end position="316"/>
    </location>
</feature>
<evidence type="ECO:0000256" key="6">
    <source>
        <dbReference type="ARBA" id="ARBA00022949"/>
    </source>
</evidence>
<evidence type="ECO:0000259" key="10">
    <source>
        <dbReference type="PROSITE" id="PS50001"/>
    </source>
</evidence>
<evidence type="ECO:0000313" key="14">
    <source>
        <dbReference type="Proteomes" id="UP000314980"/>
    </source>
</evidence>
<dbReference type="InterPro" id="IPR014020">
    <property type="entry name" value="Tensin_C2-dom"/>
</dbReference>
<feature type="compositionally biased region" description="Polar residues" evidence="9">
    <location>
        <begin position="982"/>
        <end position="991"/>
    </location>
</feature>
<dbReference type="InterPro" id="IPR013625">
    <property type="entry name" value="PTB"/>
</dbReference>
<dbReference type="SUPFAM" id="SSF49562">
    <property type="entry name" value="C2 domain (Calcium/lipid-binding domain, CaLB)"/>
    <property type="match status" value="1"/>
</dbReference>
<dbReference type="FunFam" id="2.30.29.30:FF:000039">
    <property type="entry name" value="Tensin 1"/>
    <property type="match status" value="1"/>
</dbReference>
<dbReference type="CDD" id="cd01213">
    <property type="entry name" value="PTB_tensin"/>
    <property type="match status" value="1"/>
</dbReference>
<sequence>MHLYLSDRSVSLLQALEESYELDLIYITERIISVSFPSSVEEQSYAANLREVASMLRSKHGHNYLLFNLSEKRYDISQLNPKVLDFGWPDHHAPALDKICSICKAMDTWLSADSHNVVVIHNKGNRGRTGVVVAAYMHYSNISASADQALDRFAMKRFYEDKVLPVGQPSQKRYVEYFSGLLSGHIKINNKPLFLHHVIMHGVPNFESKGGCRPFLKIYQAMQPVYTSGIYNVQGDSQTSICITIEPGLLLKGDILLKCYHKRYRSPCRDVIFRVQFHTCAVHDLGIVFGKDELDETFKDDRFPEYGKVEFIFSFGPEKIHGMDHLENGPSVSVDYNTQDPLIRWDSYENFNQNFIHTQGPLDGSLYAKVRKKESVEGTVTANGLPPSAVEHALPAVDHALSVSSDSGNSTASTVSQAHVPVVEESPSVHHHTPPAQQPISPQEKQELEQLLSGLEGPMHRQGYLSTPTSAVGGMLHLVPAQVHVNGHSSIDRETDILDDELPTSQEGNSVDSLGTFSSTDGRATPADLYYQSESHINGQDHVPYLERSVPEKTLEAVQPQVGISDKPVTLTQSDSAPSSGTYMATQNGNLYRSQSFGAESKSMPPAPTRTTSSRDAVQRGLNVWQRFGVPEEPVTEGFSFSPPPSVAVMPSHHSLPQFPHRHSASQQEIEQSIETLNLLMLDLEPGCSLVPKSQSAPLQENSVVVTTQPSFSQSQTRPSYQGDKLQLVNKTSHFSSSDHPLAESSVSTPSQPTTDSGFRSQATESAYPTPTPSYQAGNTPTSSYLDSSSPASSYLGTTTPTLSYLGPNTLLGSYVASDPSPPTTEPSQTTLSHGSPHAQHRTNILGSSHSPVLQQAGSIMVQQTSPANGFDVGMPGLMPGGSPILGRRLSQGAQNSPVLSRQASLGQGSQRSPVLSRQPSLGQPMQSSPVLSRQPSISHPQGSPVLGRHPSVSQVSQRSPSLDRHPMHSGYTTPDERHGNLSRQSSSSGYQGPPTPSFPISPAGYQDGGMMGMSAGFRQGSPVPGFQPQLPEKRRMSSGDRPNGAVSFGTLNGKIMSGGNTPSYFHTLSDFSSNIIIKMKNHYTSKFWYKPDISREQAISLLREREPGAFVIRDSHSFRGAYGLAMKVASPPPSVHQNKKGDITNELVRHFLIESSPKGVKLKGCPNEPYFGCLSALVYQHAITPLALPCKLLIPTTDLTEEVLEVTTTNPLAERLKQGAACNVLYINSVEMESLTGPQAVAKAISETLAAASPPTATIVHFKVSSQGITLTDNQRKLFFRRHYPSNTVTFCDIDPQDRKWNKPEGGTAKLFGFVARKQGSTTDNVSHLFAETDPDQPASAIVNFVSKMISSQK</sequence>
<dbReference type="InterPro" id="IPR003595">
    <property type="entry name" value="Tyr_Pase_cat"/>
</dbReference>
<name>A0A4W6FBR5_LATCA</name>
<accession>A0A4W6FBR5</accession>
<feature type="compositionally biased region" description="Low complexity" evidence="9">
    <location>
        <begin position="949"/>
        <end position="961"/>
    </location>
</feature>
<dbReference type="GO" id="GO:0010761">
    <property type="term" value="P:fibroblast migration"/>
    <property type="evidence" value="ECO:0007669"/>
    <property type="project" value="TreeGrafter"/>
</dbReference>